<organism evidence="1 2">
    <name type="scientific">Actinacidiphila acididurans</name>
    <dbReference type="NCBI Taxonomy" id="2784346"/>
    <lineage>
        <taxon>Bacteria</taxon>
        <taxon>Bacillati</taxon>
        <taxon>Actinomycetota</taxon>
        <taxon>Actinomycetes</taxon>
        <taxon>Kitasatosporales</taxon>
        <taxon>Streptomycetaceae</taxon>
        <taxon>Actinacidiphila</taxon>
    </lineage>
</organism>
<dbReference type="EMBL" id="JADKYB010000011">
    <property type="protein sequence ID" value="MBM9506947.1"/>
    <property type="molecule type" value="Genomic_DNA"/>
</dbReference>
<name>A0ABS2TVY4_9ACTN</name>
<sequence>MPALTSSYARLTAVHPALRVITGPARSGAGWTAAHDLAAGGAAVAGFVAREAGRLATEHGRPPRPEVAATLALHRYLWPACLLFTVPWFLRRRVPLLPVDAVSLHRASGTMTVRPRGIVCLPGDSAARLPGARVVPTQEALRGELRAALAEHVSPLLAAFRPMLRRGPHALWGMATDEVTEGLWYVATLLGEAEERRARADLAALLPGGTPPFAGAAGFHRPPRTGPDVPSVIPPAAEVDDREHRPACSRTRLTCCLFYTLSPDDSCSGCPRTCGPARNRRPAYAA</sequence>
<proteinExistence type="predicted"/>
<protein>
    <submittedName>
        <fullName evidence="1">(2Fe-2S)-binding protein</fullName>
    </submittedName>
</protein>
<evidence type="ECO:0000313" key="2">
    <source>
        <dbReference type="Proteomes" id="UP000749040"/>
    </source>
</evidence>
<keyword evidence="2" id="KW-1185">Reference proteome</keyword>
<comment type="caution">
    <text evidence="1">The sequence shown here is derived from an EMBL/GenBank/DDBJ whole genome shotgun (WGS) entry which is preliminary data.</text>
</comment>
<dbReference type="Proteomes" id="UP000749040">
    <property type="component" value="Unassembled WGS sequence"/>
</dbReference>
<gene>
    <name evidence="1" type="ORF">ITX44_20925</name>
</gene>
<reference evidence="1 2" key="1">
    <citation type="submission" date="2021-01" db="EMBL/GenBank/DDBJ databases">
        <title>Streptomyces acididurans sp. nov., isolated from a peat swamp forest soil.</title>
        <authorList>
            <person name="Chantavorakit T."/>
            <person name="Duangmal K."/>
        </authorList>
    </citation>
    <scope>NUCLEOTIDE SEQUENCE [LARGE SCALE GENOMIC DNA]</scope>
    <source>
        <strain evidence="1 2">KK5PA1</strain>
    </source>
</reference>
<evidence type="ECO:0000313" key="1">
    <source>
        <dbReference type="EMBL" id="MBM9506947.1"/>
    </source>
</evidence>
<accession>A0ABS2TVY4</accession>
<dbReference type="RefSeq" id="WP_205358822.1">
    <property type="nucleotide sequence ID" value="NZ_JADKYB010000011.1"/>
</dbReference>